<evidence type="ECO:0000259" key="1">
    <source>
        <dbReference type="Pfam" id="PF01170"/>
    </source>
</evidence>
<dbReference type="CDD" id="cd02440">
    <property type="entry name" value="AdoMet_MTases"/>
    <property type="match status" value="1"/>
</dbReference>
<organism evidence="2 3">
    <name type="scientific">Paenibacillus solani</name>
    <dbReference type="NCBI Taxonomy" id="1705565"/>
    <lineage>
        <taxon>Bacteria</taxon>
        <taxon>Bacillati</taxon>
        <taxon>Bacillota</taxon>
        <taxon>Bacilli</taxon>
        <taxon>Bacillales</taxon>
        <taxon>Paenibacillaceae</taxon>
        <taxon>Paenibacillus</taxon>
    </lineage>
</organism>
<protein>
    <submittedName>
        <fullName evidence="2">RNA methyltransferase</fullName>
    </submittedName>
</protein>
<dbReference type="Proteomes" id="UP000036932">
    <property type="component" value="Unassembled WGS sequence"/>
</dbReference>
<comment type="caution">
    <text evidence="2">The sequence shown here is derived from an EMBL/GenBank/DDBJ whole genome shotgun (WGS) entry which is preliminary data.</text>
</comment>
<evidence type="ECO:0000313" key="3">
    <source>
        <dbReference type="Proteomes" id="UP000036932"/>
    </source>
</evidence>
<proteinExistence type="predicted"/>
<dbReference type="EMBL" id="LIUT01000003">
    <property type="protein sequence ID" value="KOR82680.1"/>
    <property type="molecule type" value="Genomic_DNA"/>
</dbReference>
<dbReference type="AlphaFoldDB" id="A0A0M1NKX3"/>
<dbReference type="RefSeq" id="WP_054404278.1">
    <property type="nucleotide sequence ID" value="NZ_LIUT01000003.1"/>
</dbReference>
<gene>
    <name evidence="2" type="ORF">AM231_19585</name>
</gene>
<dbReference type="GO" id="GO:0016423">
    <property type="term" value="F:tRNA (guanine) methyltransferase activity"/>
    <property type="evidence" value="ECO:0007669"/>
    <property type="project" value="TreeGrafter"/>
</dbReference>
<name>A0A0M1NKX3_9BACL</name>
<dbReference type="PATRIC" id="fig|1705565.3.peg.5875"/>
<dbReference type="PANTHER" id="PTHR14911:SF13">
    <property type="entry name" value="TRNA (GUANINE(6)-N2)-METHYLTRANSFERASE THUMP3"/>
    <property type="match status" value="1"/>
</dbReference>
<keyword evidence="2" id="KW-0489">Methyltransferase</keyword>
<accession>A0A0M1NKX3</accession>
<evidence type="ECO:0000313" key="2">
    <source>
        <dbReference type="EMBL" id="KOR82680.1"/>
    </source>
</evidence>
<dbReference type="PANTHER" id="PTHR14911">
    <property type="entry name" value="THUMP DOMAIN-CONTAINING"/>
    <property type="match status" value="1"/>
</dbReference>
<reference evidence="3" key="1">
    <citation type="submission" date="2015-08" db="EMBL/GenBank/DDBJ databases">
        <title>Genome sequencing project for genomic taxonomy and phylogenomics of Bacillus-like bacteria.</title>
        <authorList>
            <person name="Liu B."/>
            <person name="Wang J."/>
            <person name="Zhu Y."/>
            <person name="Liu G."/>
            <person name="Chen Q."/>
            <person name="Chen Z."/>
            <person name="Lan J."/>
            <person name="Che J."/>
            <person name="Ge C."/>
            <person name="Shi H."/>
            <person name="Pan Z."/>
            <person name="Liu X."/>
        </authorList>
    </citation>
    <scope>NUCLEOTIDE SEQUENCE [LARGE SCALE GENOMIC DNA]</scope>
    <source>
        <strain evidence="3">FJAT-22460</strain>
    </source>
</reference>
<dbReference type="SUPFAM" id="SSF53335">
    <property type="entry name" value="S-adenosyl-L-methionine-dependent methyltransferases"/>
    <property type="match status" value="1"/>
</dbReference>
<sequence>MSLHEYDIAFGERFVSNKPSYLYTYACHETEQDLCSMELTELFGHEPEGENWLESERWIDPDRSPFLTACLDVKLTGESVERMAEQAGSIHLKNRTFKVVCLKAGDRFSYEQLRGYERMVGQAITGQAQMKAPDVTLGMLSIGNIWRLGILHEPERAWMDHKQKPQNYSTGLSSRVARALVNLAVPRLDGVTLLDPCCGMGNVLIEALSMGITAEGRDINPLAIRGARVNLRHYGYDDNLVAIQDMNSLQGHYDAAILDLPYNLCSVFPEEEKSQMLHSLRRLSDRAVIVSTEPLREQLVSTGWKLLRHGTTRKGSFVREIWLCE</sequence>
<keyword evidence="2" id="KW-0808">Transferase</keyword>
<feature type="domain" description="Ribosomal RNA large subunit methyltransferase K/L-like methyltransferase" evidence="1">
    <location>
        <begin position="164"/>
        <end position="262"/>
    </location>
</feature>
<dbReference type="InterPro" id="IPR029063">
    <property type="entry name" value="SAM-dependent_MTases_sf"/>
</dbReference>
<dbReference type="InterPro" id="IPR000241">
    <property type="entry name" value="RlmKL-like_Mtase"/>
</dbReference>
<dbReference type="GO" id="GO:0030488">
    <property type="term" value="P:tRNA methylation"/>
    <property type="evidence" value="ECO:0007669"/>
    <property type="project" value="TreeGrafter"/>
</dbReference>
<dbReference type="Gene3D" id="3.40.50.150">
    <property type="entry name" value="Vaccinia Virus protein VP39"/>
    <property type="match status" value="1"/>
</dbReference>
<keyword evidence="3" id="KW-1185">Reference proteome</keyword>
<dbReference type="Pfam" id="PF01170">
    <property type="entry name" value="UPF0020"/>
    <property type="match status" value="1"/>
</dbReference>